<protein>
    <submittedName>
        <fullName evidence="1">Uncharacterized protein</fullName>
    </submittedName>
</protein>
<reference evidence="1" key="1">
    <citation type="submission" date="2018-02" db="EMBL/GenBank/DDBJ databases">
        <title>Rhizophora mucronata_Transcriptome.</title>
        <authorList>
            <person name="Meera S.P."/>
            <person name="Sreeshan A."/>
            <person name="Augustine A."/>
        </authorList>
    </citation>
    <scope>NUCLEOTIDE SEQUENCE</scope>
    <source>
        <tissue evidence="1">Leaf</tissue>
    </source>
</reference>
<evidence type="ECO:0000313" key="1">
    <source>
        <dbReference type="EMBL" id="MBW93593.1"/>
    </source>
</evidence>
<accession>A0A2P2JJE2</accession>
<dbReference type="EMBL" id="GGEC01013110">
    <property type="protein sequence ID" value="MBW93593.1"/>
    <property type="molecule type" value="Transcribed_RNA"/>
</dbReference>
<name>A0A2P2JJE2_RHIMU</name>
<proteinExistence type="predicted"/>
<sequence>MARFGTNDCSLGSSGDSLVVVFGSRDLGVMLLKKEKFFTHLWFRSIPIQGDDFSCIKAGEASPLWLPVIWD</sequence>
<dbReference type="AlphaFoldDB" id="A0A2P2JJE2"/>
<organism evidence="1">
    <name type="scientific">Rhizophora mucronata</name>
    <name type="common">Asiatic mangrove</name>
    <dbReference type="NCBI Taxonomy" id="61149"/>
    <lineage>
        <taxon>Eukaryota</taxon>
        <taxon>Viridiplantae</taxon>
        <taxon>Streptophyta</taxon>
        <taxon>Embryophyta</taxon>
        <taxon>Tracheophyta</taxon>
        <taxon>Spermatophyta</taxon>
        <taxon>Magnoliopsida</taxon>
        <taxon>eudicotyledons</taxon>
        <taxon>Gunneridae</taxon>
        <taxon>Pentapetalae</taxon>
        <taxon>rosids</taxon>
        <taxon>fabids</taxon>
        <taxon>Malpighiales</taxon>
        <taxon>Rhizophoraceae</taxon>
        <taxon>Rhizophora</taxon>
    </lineage>
</organism>